<keyword evidence="9" id="KW-1185">Reference proteome</keyword>
<accession>B9T5V7</accession>
<dbReference type="OrthoDB" id="972532at2759"/>
<dbReference type="PROSITE" id="PS50294">
    <property type="entry name" value="WD_REPEATS_REGION"/>
    <property type="match status" value="3"/>
</dbReference>
<dbReference type="KEGG" id="rcu:8276126"/>
<feature type="repeat" description="WD" evidence="6">
    <location>
        <begin position="477"/>
        <end position="519"/>
    </location>
</feature>
<dbReference type="PROSITE" id="PS50897">
    <property type="entry name" value="CTLH"/>
    <property type="match status" value="1"/>
</dbReference>
<dbReference type="EMBL" id="EQ974557">
    <property type="protein sequence ID" value="EEF28755.1"/>
    <property type="molecule type" value="Genomic_DNA"/>
</dbReference>
<dbReference type="PANTHER" id="PTHR22838">
    <property type="entry name" value="WD REPEAT PROTEIN 26-RELATED"/>
    <property type="match status" value="1"/>
</dbReference>
<dbReference type="AlphaFoldDB" id="B9T5V7"/>
<comment type="subunit">
    <text evidence="5">Interacts with RANBPM.</text>
</comment>
<evidence type="ECO:0000313" key="9">
    <source>
        <dbReference type="Proteomes" id="UP000008311"/>
    </source>
</evidence>
<name>B9T5V7_RICCO</name>
<dbReference type="InParanoid" id="B9T5V7"/>
<dbReference type="PROSITE" id="PS00678">
    <property type="entry name" value="WD_REPEATS_1"/>
    <property type="match status" value="1"/>
</dbReference>
<dbReference type="PROSITE" id="PS50082">
    <property type="entry name" value="WD_REPEATS_2"/>
    <property type="match status" value="3"/>
</dbReference>
<reference evidence="9" key="1">
    <citation type="journal article" date="2010" name="Nat. Biotechnol.">
        <title>Draft genome sequence of the oilseed species Ricinus communis.</title>
        <authorList>
            <person name="Chan A.P."/>
            <person name="Crabtree J."/>
            <person name="Zhao Q."/>
            <person name="Lorenzi H."/>
            <person name="Orvis J."/>
            <person name="Puiu D."/>
            <person name="Melake-Berhan A."/>
            <person name="Jones K.M."/>
            <person name="Redman J."/>
            <person name="Chen G."/>
            <person name="Cahoon E.B."/>
            <person name="Gedil M."/>
            <person name="Stanke M."/>
            <person name="Haas B.J."/>
            <person name="Wortman J.R."/>
            <person name="Fraser-Liggett C.M."/>
            <person name="Ravel J."/>
            <person name="Rabinowicz P.D."/>
        </authorList>
    </citation>
    <scope>NUCLEOTIDE SEQUENCE [LARGE SCALE GENOMIC DNA]</scope>
    <source>
        <strain evidence="9">cv. Hale</strain>
    </source>
</reference>
<evidence type="ECO:0000256" key="6">
    <source>
        <dbReference type="PROSITE-ProRule" id="PRU00221"/>
    </source>
</evidence>
<keyword evidence="3 6" id="KW-0853">WD repeat</keyword>
<organism evidence="8 9">
    <name type="scientific">Ricinus communis</name>
    <name type="common">Castor bean</name>
    <dbReference type="NCBI Taxonomy" id="3988"/>
    <lineage>
        <taxon>Eukaryota</taxon>
        <taxon>Viridiplantae</taxon>
        <taxon>Streptophyta</taxon>
        <taxon>Embryophyta</taxon>
        <taxon>Tracheophyta</taxon>
        <taxon>Spermatophyta</taxon>
        <taxon>Magnoliopsida</taxon>
        <taxon>eudicotyledons</taxon>
        <taxon>Gunneridae</taxon>
        <taxon>Pentapetalae</taxon>
        <taxon>rosids</taxon>
        <taxon>fabids</taxon>
        <taxon>Malpighiales</taxon>
        <taxon>Euphorbiaceae</taxon>
        <taxon>Acalyphoideae</taxon>
        <taxon>Acalypheae</taxon>
        <taxon>Ricinus</taxon>
    </lineage>
</organism>
<proteinExistence type="predicted"/>
<dbReference type="Gene3D" id="2.130.10.10">
    <property type="entry name" value="YVTN repeat-like/Quinoprotein amine dehydrogenase"/>
    <property type="match status" value="1"/>
</dbReference>
<dbReference type="PANTHER" id="PTHR22838:SF23">
    <property type="entry name" value="WD REPEAT-CONTAINING PROTEIN WDS HOMOLOG"/>
    <property type="match status" value="1"/>
</dbReference>
<feature type="repeat" description="WD" evidence="6">
    <location>
        <begin position="218"/>
        <end position="259"/>
    </location>
</feature>
<evidence type="ECO:0000256" key="5">
    <source>
        <dbReference type="ARBA" id="ARBA00065067"/>
    </source>
</evidence>
<evidence type="ECO:0000313" key="8">
    <source>
        <dbReference type="EMBL" id="EEF28755.1"/>
    </source>
</evidence>
<dbReference type="GO" id="GO:0005737">
    <property type="term" value="C:cytoplasm"/>
    <property type="evidence" value="ECO:0007669"/>
    <property type="project" value="UniProtKB-SubCell"/>
</dbReference>
<dbReference type="eggNOG" id="KOG0293">
    <property type="taxonomic scope" value="Eukaryota"/>
</dbReference>
<dbReference type="STRING" id="3988.B9T5V7"/>
<evidence type="ECO:0000256" key="1">
    <source>
        <dbReference type="ARBA" id="ARBA00004496"/>
    </source>
</evidence>
<evidence type="ECO:0000256" key="4">
    <source>
        <dbReference type="ARBA" id="ARBA00022737"/>
    </source>
</evidence>
<evidence type="ECO:0000256" key="3">
    <source>
        <dbReference type="ARBA" id="ARBA00022574"/>
    </source>
</evidence>
<dbReference type="Pfam" id="PF00400">
    <property type="entry name" value="WD40"/>
    <property type="match status" value="5"/>
</dbReference>
<dbReference type="SUPFAM" id="SSF50978">
    <property type="entry name" value="WD40 repeat-like"/>
    <property type="match status" value="1"/>
</dbReference>
<dbReference type="InterPro" id="IPR015943">
    <property type="entry name" value="WD40/YVTN_repeat-like_dom_sf"/>
</dbReference>
<dbReference type="FunCoup" id="B9T5V7">
    <property type="interactions" value="2210"/>
</dbReference>
<dbReference type="InterPro" id="IPR019775">
    <property type="entry name" value="WD40_repeat_CS"/>
</dbReference>
<evidence type="ECO:0000256" key="2">
    <source>
        <dbReference type="ARBA" id="ARBA00022490"/>
    </source>
</evidence>
<comment type="subcellular location">
    <subcellularLocation>
        <location evidence="1">Cytoplasm</location>
    </subcellularLocation>
</comment>
<dbReference type="OMA" id="YEDHCCS"/>
<dbReference type="InterPro" id="IPR006595">
    <property type="entry name" value="CTLH_C"/>
</dbReference>
<feature type="repeat" description="WD" evidence="6">
    <location>
        <begin position="263"/>
        <end position="304"/>
    </location>
</feature>
<dbReference type="SMART" id="SM00320">
    <property type="entry name" value="WD40"/>
    <property type="match status" value="7"/>
</dbReference>
<dbReference type="Pfam" id="PF23627">
    <property type="entry name" value="LisH_WDR26"/>
    <property type="match status" value="1"/>
</dbReference>
<dbReference type="InterPro" id="IPR036322">
    <property type="entry name" value="WD40_repeat_dom_sf"/>
</dbReference>
<dbReference type="FunFam" id="2.130.10.10:FF:000087">
    <property type="entry name" value="WD repeat-containing protein 26 homolog"/>
    <property type="match status" value="1"/>
</dbReference>
<dbReference type="InterPro" id="IPR051350">
    <property type="entry name" value="WD_repeat-ST_regulator"/>
</dbReference>
<sequence>MENSTVVIGTKGLIKRHEFVRVIIQSLWSLGYKKSASCLEIESGISYKSVDFELLESQILEGNWNGCVNTLNTVKELMDETRASALFLVIKQCLLECLSCGDDSMALAVLRKQVPALRLGREKVCNLAYNLLCLKEVDLSKTYDNAILELRNVLLKQLEKLLPPPIVLPEIRLEHLVETAITAQIDSCMYHNSQEAVSLFEDHCCKRDQIPTETVQILTEHENEVWFVQFSNNGHYLASSSSDCTAIIWEVLEDDRLTIKRTLRSHQKPVSFVAWSPDDTKLLTCGNLEVLKLWDVETGTCKHTFGDHGFIVSSCAWFPDSKRFVCGSSDPEKGICMWDCHGNEIKAWRGTRMPKVLDLAVTPDGVHLISVFSDKDIRIFNLVTNAEQVISEEHPITSLSVSIDSKFFIVNLNSQEIHLWDVAGNWEKALRYMGHKQHKYVIRSCFGGLNSSFIASGSENSQVYIWNRQNSRPIEVLSGHLMTVNCVSWNPRRHQMLASASDDQTIRIWGPSQSKNIQHEKLI</sequence>
<keyword evidence="4" id="KW-0677">Repeat</keyword>
<evidence type="ECO:0000259" key="7">
    <source>
        <dbReference type="PROSITE" id="PS50897"/>
    </source>
</evidence>
<keyword evidence="2" id="KW-0963">Cytoplasm</keyword>
<dbReference type="InterPro" id="IPR001680">
    <property type="entry name" value="WD40_rpt"/>
</dbReference>
<dbReference type="CDD" id="cd00200">
    <property type="entry name" value="WD40"/>
    <property type="match status" value="1"/>
</dbReference>
<protein>
    <submittedName>
        <fullName evidence="8">WD-repeat protein, putative</fullName>
    </submittedName>
</protein>
<dbReference type="Proteomes" id="UP000008311">
    <property type="component" value="Unassembled WGS sequence"/>
</dbReference>
<gene>
    <name evidence="8" type="ORF">RCOM_0996060</name>
</gene>
<feature type="domain" description="CTLH" evidence="7">
    <location>
        <begin position="48"/>
        <end position="105"/>
    </location>
</feature>